<name>D5LGX7_9CAUD</name>
<sequence>MKKFAKLFESEKYGQIVVMLREPDSDSSPGVEMQVRIYFYVGDMAEAEMGMGFPSVEAAEQAFDVFDQQLAESKIGPLIDRMTSFNQDS</sequence>
<reference evidence="1 2" key="1">
    <citation type="journal article" date="2011" name="Vet. Microbiol.">
        <title>Complete genome sequence of vB_EcoM_ECO1230-10: a coliphage with therapeutic potential for bovine metritis.</title>
        <authorList>
            <person name="Santos T.M."/>
            <person name="Bicalho R.C."/>
        </authorList>
    </citation>
    <scope>NUCLEOTIDE SEQUENCE [LARGE SCALE GENOMIC DNA]</scope>
</reference>
<dbReference type="Proteomes" id="UP000002374">
    <property type="component" value="Segment"/>
</dbReference>
<keyword evidence="2" id="KW-1185">Reference proteome</keyword>
<dbReference type="GeneID" id="26042241"/>
<evidence type="ECO:0000313" key="1">
    <source>
        <dbReference type="EMBL" id="ADE87908.1"/>
    </source>
</evidence>
<dbReference type="RefSeq" id="YP_009168885.1">
    <property type="nucleotide sequence ID" value="NC_027995.1"/>
</dbReference>
<evidence type="ECO:0000313" key="2">
    <source>
        <dbReference type="Proteomes" id="UP000002374"/>
    </source>
</evidence>
<dbReference type="OrthoDB" id="19292at10239"/>
<dbReference type="EMBL" id="GU903191">
    <property type="protein sequence ID" value="ADE87908.1"/>
    <property type="molecule type" value="Genomic_DNA"/>
</dbReference>
<dbReference type="KEGG" id="vg:26042241"/>
<organism evidence="1 2">
    <name type="scientific">Escherichia phage vB_EcoM_ECO1230-10</name>
    <dbReference type="NCBI Taxonomy" id="669875"/>
    <lineage>
        <taxon>Viruses</taxon>
        <taxon>Duplodnaviria</taxon>
        <taxon>Heunggongvirae</taxon>
        <taxon>Uroviricota</taxon>
        <taxon>Caudoviricetes</taxon>
        <taxon>Iiscvirinae</taxon>
        <taxon>Jilinvirus</taxon>
        <taxon>Jilinvirus CVM10</taxon>
    </lineage>
</organism>
<protein>
    <submittedName>
        <fullName evidence="1">Uncharacterized protein</fullName>
    </submittedName>
</protein>
<proteinExistence type="predicted"/>
<accession>D5LGX7</accession>